<dbReference type="EnsemblMetazoa" id="OVOC12738.1">
    <property type="protein sequence ID" value="OVOC12738.1"/>
    <property type="gene ID" value="WBGene00249547"/>
</dbReference>
<feature type="transmembrane region" description="Helical" evidence="1">
    <location>
        <begin position="64"/>
        <end position="85"/>
    </location>
</feature>
<evidence type="ECO:0000313" key="2">
    <source>
        <dbReference type="EnsemblMetazoa" id="OVOC12738.1"/>
    </source>
</evidence>
<sequence length="91" mass="10772">MAVSLFRNRGASEEERKYHLPFFLKNHRKRQSCYKDALMIDKMNMSMYEDIDSITKIPSFIRTYIYAITGLLLSGINTPLFITIITDRNFR</sequence>
<evidence type="ECO:0000256" key="1">
    <source>
        <dbReference type="SAM" id="Phobius"/>
    </source>
</evidence>
<dbReference type="Proteomes" id="UP000024404">
    <property type="component" value="Unassembled WGS sequence"/>
</dbReference>
<name>A0A8R1XSC2_ONCVO</name>
<dbReference type="EMBL" id="CMVM020000667">
    <property type="status" value="NOT_ANNOTATED_CDS"/>
    <property type="molecule type" value="Genomic_DNA"/>
</dbReference>
<organism evidence="2 3">
    <name type="scientific">Onchocerca volvulus</name>
    <dbReference type="NCBI Taxonomy" id="6282"/>
    <lineage>
        <taxon>Eukaryota</taxon>
        <taxon>Metazoa</taxon>
        <taxon>Ecdysozoa</taxon>
        <taxon>Nematoda</taxon>
        <taxon>Chromadorea</taxon>
        <taxon>Rhabditida</taxon>
        <taxon>Spirurina</taxon>
        <taxon>Spiruromorpha</taxon>
        <taxon>Filarioidea</taxon>
        <taxon>Onchocercidae</taxon>
        <taxon>Onchocerca</taxon>
    </lineage>
</organism>
<evidence type="ECO:0000313" key="3">
    <source>
        <dbReference type="Proteomes" id="UP000024404"/>
    </source>
</evidence>
<proteinExistence type="predicted"/>
<keyword evidence="1" id="KW-0812">Transmembrane</keyword>
<keyword evidence="1" id="KW-1133">Transmembrane helix</keyword>
<protein>
    <submittedName>
        <fullName evidence="2">Uncharacterized protein</fullName>
    </submittedName>
</protein>
<keyword evidence="1" id="KW-0472">Membrane</keyword>
<keyword evidence="3" id="KW-1185">Reference proteome</keyword>
<reference evidence="3" key="1">
    <citation type="submission" date="2013-10" db="EMBL/GenBank/DDBJ databases">
        <title>Genome sequencing of Onchocerca volvulus.</title>
        <authorList>
            <person name="Cotton J."/>
            <person name="Tsai J."/>
            <person name="Stanley E."/>
            <person name="Tracey A."/>
            <person name="Holroyd N."/>
            <person name="Lustigman S."/>
            <person name="Berriman M."/>
        </authorList>
    </citation>
    <scope>NUCLEOTIDE SEQUENCE</scope>
</reference>
<dbReference type="AlphaFoldDB" id="A0A8R1XSC2"/>
<reference evidence="2" key="2">
    <citation type="submission" date="2022-06" db="UniProtKB">
        <authorList>
            <consortium name="EnsemblMetazoa"/>
        </authorList>
    </citation>
    <scope>IDENTIFICATION</scope>
</reference>
<accession>A0A8R1XSC2</accession>